<dbReference type="Pfam" id="PF13439">
    <property type="entry name" value="Glyco_transf_4"/>
    <property type="match status" value="1"/>
</dbReference>
<evidence type="ECO:0000313" key="3">
    <source>
        <dbReference type="EMBL" id="PIU68963.1"/>
    </source>
</evidence>
<dbReference type="AlphaFoldDB" id="A0A2M7ANK1"/>
<evidence type="ECO:0000313" key="4">
    <source>
        <dbReference type="Proteomes" id="UP000229916"/>
    </source>
</evidence>
<dbReference type="PANTHER" id="PTHR46401">
    <property type="entry name" value="GLYCOSYLTRANSFERASE WBBK-RELATED"/>
    <property type="match status" value="1"/>
</dbReference>
<dbReference type="Proteomes" id="UP000229916">
    <property type="component" value="Unassembled WGS sequence"/>
</dbReference>
<dbReference type="Pfam" id="PF00534">
    <property type="entry name" value="Glycos_transf_1"/>
    <property type="match status" value="1"/>
</dbReference>
<dbReference type="EMBL" id="PEWD01000039">
    <property type="protein sequence ID" value="PIU68963.1"/>
    <property type="molecule type" value="Genomic_DNA"/>
</dbReference>
<feature type="domain" description="Glycosyl transferase family 1" evidence="1">
    <location>
        <begin position="193"/>
        <end position="352"/>
    </location>
</feature>
<gene>
    <name evidence="3" type="ORF">COS81_01980</name>
</gene>
<organism evidence="3 4">
    <name type="scientific">candidate division WWE3 bacterium CG06_land_8_20_14_3_00_42_16</name>
    <dbReference type="NCBI Taxonomy" id="1975083"/>
    <lineage>
        <taxon>Bacteria</taxon>
        <taxon>Katanobacteria</taxon>
    </lineage>
</organism>
<evidence type="ECO:0000259" key="1">
    <source>
        <dbReference type="Pfam" id="PF00534"/>
    </source>
</evidence>
<dbReference type="Gene3D" id="3.40.50.2000">
    <property type="entry name" value="Glycogen Phosphorylase B"/>
    <property type="match status" value="2"/>
</dbReference>
<proteinExistence type="predicted"/>
<sequence>MKIAFIGQKGMPASYGGVERHVEELATRLSKMGHEVSVYCRPWYVRMAQSSELRAQSHKGVNLIFLPSLKTKHLDTLSHTFLASWHALFQKYDIIHYQSIGPSALIFFFRLFKGKTKIFSTLHCPDYEHQKWGKISQFLLRLGESIAVNFSDQTITVSKTYQNYLRRRYGKNPILIPNGVNPPQVKKANLITKKWGLTKKSYLLVVSRLIRHKGIHTVISAYQKLKNCKQKLVIVGDTAFTDDYKRELLALAGNDPNIIFTGFQTGETLSELFSNTALFLQASESEGLSIALLEALSYGVPILVSDIAENLEVAGSLGFYFENKNAEDLKEKLVYLLSHSKLIKHKSQKAKQRILMVYDWGKIAQQFGLTYLNPSRLPLEKNPIRLIDYTLS</sequence>
<dbReference type="GO" id="GO:0016757">
    <property type="term" value="F:glycosyltransferase activity"/>
    <property type="evidence" value="ECO:0007669"/>
    <property type="project" value="InterPro"/>
</dbReference>
<dbReference type="CDD" id="cd03801">
    <property type="entry name" value="GT4_PimA-like"/>
    <property type="match status" value="1"/>
</dbReference>
<evidence type="ECO:0000259" key="2">
    <source>
        <dbReference type="Pfam" id="PF13439"/>
    </source>
</evidence>
<keyword evidence="3" id="KW-0808">Transferase</keyword>
<dbReference type="InterPro" id="IPR028098">
    <property type="entry name" value="Glyco_trans_4-like_N"/>
</dbReference>
<dbReference type="PANTHER" id="PTHR46401:SF8">
    <property type="entry name" value="BLL6006 PROTEIN"/>
    <property type="match status" value="1"/>
</dbReference>
<dbReference type="InterPro" id="IPR001296">
    <property type="entry name" value="Glyco_trans_1"/>
</dbReference>
<dbReference type="SUPFAM" id="SSF53756">
    <property type="entry name" value="UDP-Glycosyltransferase/glycogen phosphorylase"/>
    <property type="match status" value="1"/>
</dbReference>
<reference evidence="4" key="1">
    <citation type="submission" date="2017-09" db="EMBL/GenBank/DDBJ databases">
        <title>Depth-based differentiation of microbial function through sediment-hosted aquifers and enrichment of novel symbionts in the deep terrestrial subsurface.</title>
        <authorList>
            <person name="Probst A.J."/>
            <person name="Ladd B."/>
            <person name="Jarett J.K."/>
            <person name="Geller-Mcgrath D.E."/>
            <person name="Sieber C.M.K."/>
            <person name="Emerson J.B."/>
            <person name="Anantharaman K."/>
            <person name="Thomas B.C."/>
            <person name="Malmstrom R."/>
            <person name="Stieglmeier M."/>
            <person name="Klingl A."/>
            <person name="Woyke T."/>
            <person name="Ryan C.M."/>
            <person name="Banfield J.F."/>
        </authorList>
    </citation>
    <scope>NUCLEOTIDE SEQUENCE [LARGE SCALE GENOMIC DNA]</scope>
</reference>
<comment type="caution">
    <text evidence="3">The sequence shown here is derived from an EMBL/GenBank/DDBJ whole genome shotgun (WGS) entry which is preliminary data.</text>
</comment>
<feature type="domain" description="Glycosyltransferase subfamily 4-like N-terminal" evidence="2">
    <location>
        <begin position="15"/>
        <end position="182"/>
    </location>
</feature>
<accession>A0A2M7ANK1</accession>
<name>A0A2M7ANK1_UNCKA</name>
<protein>
    <submittedName>
        <fullName evidence="3">Glycosyl transferase family 1</fullName>
    </submittedName>
</protein>